<gene>
    <name evidence="9" type="ORF">Mgra_00005717</name>
</gene>
<keyword evidence="4" id="KW-0158">Chromosome</keyword>
<sequence length="342" mass="38874">MNKRPFSSALFKNQQFQPSPKLKKQKLIDSINSLNLKINSINYKIIEKEIPKCAFTIINQQEKIIEQLASLLNIASDLLDDNGNFDNFVNKEQQLQDKENLNNEECSTSCNTDCVFDNSFDECISFLNTDSSNLITSSTHVVEPKELTDVSLPTNEDNAINSSAVFPSTPNILVDQNICIHESFMPNLQNYLLKWSEKSFLNFSDLLFQYSGKGQYFDVNCMVLSVMFTSHKKENNNLNVCPVYLQVCDGTKFIGCTKTFFPSEYSYKVQSDLFDGKLNYEEIGEYVHLICIFDEFAEQAKTIKAGDIIQLRNLNAKLFSSVNHGFSLRGLIDKSGIHSKEV</sequence>
<evidence type="ECO:0000256" key="1">
    <source>
        <dbReference type="ARBA" id="ARBA00004123"/>
    </source>
</evidence>
<evidence type="ECO:0000256" key="7">
    <source>
        <dbReference type="ARBA" id="ARBA00023242"/>
    </source>
</evidence>
<feature type="domain" description="Protection of telomeres protein 1 ssDNA-binding" evidence="8">
    <location>
        <begin position="211"/>
        <end position="330"/>
    </location>
</feature>
<dbReference type="Gene3D" id="2.40.50.140">
    <property type="entry name" value="Nucleic acid-binding proteins"/>
    <property type="match status" value="1"/>
</dbReference>
<dbReference type="GO" id="GO:0000781">
    <property type="term" value="C:chromosome, telomeric region"/>
    <property type="evidence" value="ECO:0007669"/>
    <property type="project" value="UniProtKB-SubCell"/>
</dbReference>
<comment type="caution">
    <text evidence="9">The sequence shown here is derived from an EMBL/GenBank/DDBJ whole genome shotgun (WGS) entry which is preliminary data.</text>
</comment>
<evidence type="ECO:0000256" key="2">
    <source>
        <dbReference type="ARBA" id="ARBA00004574"/>
    </source>
</evidence>
<keyword evidence="7" id="KW-0539">Nucleus</keyword>
<dbReference type="GO" id="GO:0043047">
    <property type="term" value="F:single-stranded telomeric DNA binding"/>
    <property type="evidence" value="ECO:0007669"/>
    <property type="project" value="InterPro"/>
</dbReference>
<dbReference type="Proteomes" id="UP000605970">
    <property type="component" value="Unassembled WGS sequence"/>
</dbReference>
<reference evidence="9" key="1">
    <citation type="journal article" date="2020" name="Ecol. Evol.">
        <title>Genome structure and content of the rice root-knot nematode (Meloidogyne graminicola).</title>
        <authorList>
            <person name="Phan N.T."/>
            <person name="Danchin E.G.J."/>
            <person name="Klopp C."/>
            <person name="Perfus-Barbeoch L."/>
            <person name="Kozlowski D.K."/>
            <person name="Koutsovoulos G.D."/>
            <person name="Lopez-Roques C."/>
            <person name="Bouchez O."/>
            <person name="Zahm M."/>
            <person name="Besnard G."/>
            <person name="Bellafiore S."/>
        </authorList>
    </citation>
    <scope>NUCLEOTIDE SEQUENCE</scope>
    <source>
        <strain evidence="9">VN-18</strain>
    </source>
</reference>
<dbReference type="AlphaFoldDB" id="A0A8S9ZN34"/>
<protein>
    <submittedName>
        <fullName evidence="9">POT1PC domain-containing protein</fullName>
    </submittedName>
</protein>
<dbReference type="GO" id="GO:0005634">
    <property type="term" value="C:nucleus"/>
    <property type="evidence" value="ECO:0007669"/>
    <property type="project" value="UniProtKB-SubCell"/>
</dbReference>
<dbReference type="OrthoDB" id="10559091at2759"/>
<dbReference type="InterPro" id="IPR012340">
    <property type="entry name" value="NA-bd_OB-fold"/>
</dbReference>
<proteinExistence type="inferred from homology"/>
<organism evidence="9 10">
    <name type="scientific">Meloidogyne graminicola</name>
    <dbReference type="NCBI Taxonomy" id="189291"/>
    <lineage>
        <taxon>Eukaryota</taxon>
        <taxon>Metazoa</taxon>
        <taxon>Ecdysozoa</taxon>
        <taxon>Nematoda</taxon>
        <taxon>Chromadorea</taxon>
        <taxon>Rhabditida</taxon>
        <taxon>Tylenchina</taxon>
        <taxon>Tylenchomorpha</taxon>
        <taxon>Tylenchoidea</taxon>
        <taxon>Meloidogynidae</taxon>
        <taxon>Meloidogyninae</taxon>
        <taxon>Meloidogyne</taxon>
    </lineage>
</organism>
<evidence type="ECO:0000313" key="10">
    <source>
        <dbReference type="Proteomes" id="UP000605970"/>
    </source>
</evidence>
<dbReference type="SUPFAM" id="SSF50249">
    <property type="entry name" value="Nucleic acid-binding proteins"/>
    <property type="match status" value="1"/>
</dbReference>
<dbReference type="InterPro" id="IPR032042">
    <property type="entry name" value="POT1PC"/>
</dbReference>
<evidence type="ECO:0000256" key="6">
    <source>
        <dbReference type="ARBA" id="ARBA00023125"/>
    </source>
</evidence>
<evidence type="ECO:0000256" key="5">
    <source>
        <dbReference type="ARBA" id="ARBA00022895"/>
    </source>
</evidence>
<keyword evidence="6" id="KW-0238">DNA-binding</keyword>
<keyword evidence="10" id="KW-1185">Reference proteome</keyword>
<keyword evidence="5" id="KW-0779">Telomere</keyword>
<comment type="similarity">
    <text evidence="3">Belongs to the telombin family.</text>
</comment>
<dbReference type="Pfam" id="PF16686">
    <property type="entry name" value="POT1PC"/>
    <property type="match status" value="1"/>
</dbReference>
<evidence type="ECO:0000256" key="3">
    <source>
        <dbReference type="ARBA" id="ARBA00008442"/>
    </source>
</evidence>
<dbReference type="EMBL" id="JABEBT010000050">
    <property type="protein sequence ID" value="KAF7634824.1"/>
    <property type="molecule type" value="Genomic_DNA"/>
</dbReference>
<evidence type="ECO:0000256" key="4">
    <source>
        <dbReference type="ARBA" id="ARBA00022454"/>
    </source>
</evidence>
<evidence type="ECO:0000313" key="9">
    <source>
        <dbReference type="EMBL" id="KAF7634824.1"/>
    </source>
</evidence>
<name>A0A8S9ZN34_9BILA</name>
<evidence type="ECO:0000259" key="8">
    <source>
        <dbReference type="Pfam" id="PF16686"/>
    </source>
</evidence>
<accession>A0A8S9ZN34</accession>
<comment type="subcellular location">
    <subcellularLocation>
        <location evidence="2">Chromosome</location>
        <location evidence="2">Telomere</location>
    </subcellularLocation>
    <subcellularLocation>
        <location evidence="1">Nucleus</location>
    </subcellularLocation>
</comment>